<accession>A0AAD5AZK2</accession>
<comment type="subcellular location">
    <subcellularLocation>
        <location evidence="1 9">Secreted</location>
    </subcellularLocation>
</comment>
<evidence type="ECO:0000256" key="5">
    <source>
        <dbReference type="ARBA" id="ARBA00022837"/>
    </source>
</evidence>
<gene>
    <name evidence="11" type="ORF">C0J50_14497</name>
</gene>
<keyword evidence="6" id="KW-1015">Disulfide bond</keyword>
<dbReference type="GO" id="GO:0005576">
    <property type="term" value="C:extracellular region"/>
    <property type="evidence" value="ECO:0007669"/>
    <property type="project" value="UniProtKB-SubCell"/>
</dbReference>
<comment type="similarity">
    <text evidence="7 9">Belongs to the pentraxin family.</text>
</comment>
<dbReference type="EMBL" id="MU551540">
    <property type="protein sequence ID" value="KAI5625943.1"/>
    <property type="molecule type" value="Genomic_DNA"/>
</dbReference>
<keyword evidence="4 9" id="KW-0732">Signal</keyword>
<evidence type="ECO:0000256" key="8">
    <source>
        <dbReference type="PROSITE-ProRule" id="PRU01172"/>
    </source>
</evidence>
<dbReference type="GO" id="GO:0046872">
    <property type="term" value="F:metal ion binding"/>
    <property type="evidence" value="ECO:0007669"/>
    <property type="project" value="UniProtKB-KW"/>
</dbReference>
<feature type="chain" id="PRO_5041771521" description="Pentraxin family member" evidence="9">
    <location>
        <begin position="19"/>
        <end position="231"/>
    </location>
</feature>
<comment type="caution">
    <text evidence="8">Lacks conserved residue(s) required for the propagation of feature annotation.</text>
</comment>
<dbReference type="AlphaFoldDB" id="A0AAD5AZK2"/>
<reference evidence="11" key="1">
    <citation type="submission" date="2018-07" db="EMBL/GenBank/DDBJ databases">
        <title>Comparative genomics of catfishes provides insights into carnivory and benthic adaptation.</title>
        <authorList>
            <person name="Zhang Y."/>
            <person name="Wang D."/>
            <person name="Peng Z."/>
            <person name="Zheng S."/>
            <person name="Shao F."/>
            <person name="Tao W."/>
        </authorList>
    </citation>
    <scope>NUCLEOTIDE SEQUENCE</scope>
    <source>
        <strain evidence="11">Chongqing</strain>
    </source>
</reference>
<evidence type="ECO:0000256" key="3">
    <source>
        <dbReference type="ARBA" id="ARBA00022723"/>
    </source>
</evidence>
<evidence type="ECO:0000256" key="1">
    <source>
        <dbReference type="ARBA" id="ARBA00004613"/>
    </source>
</evidence>
<dbReference type="Gene3D" id="2.60.120.200">
    <property type="match status" value="1"/>
</dbReference>
<comment type="caution">
    <text evidence="11">The sequence shown here is derived from an EMBL/GenBank/DDBJ whole genome shotgun (WGS) entry which is preliminary data.</text>
</comment>
<comment type="cofactor">
    <cofactor evidence="9">
        <name>Ca(2+)</name>
        <dbReference type="ChEBI" id="CHEBI:29108"/>
    </cofactor>
    <text evidence="9">Binds 2 calcium ions per subunit.</text>
</comment>
<feature type="signal peptide" evidence="9">
    <location>
        <begin position="1"/>
        <end position="18"/>
    </location>
</feature>
<dbReference type="PROSITE" id="PS51828">
    <property type="entry name" value="PTX_2"/>
    <property type="match status" value="1"/>
</dbReference>
<feature type="domain" description="Pentraxin (PTX)" evidence="10">
    <location>
        <begin position="22"/>
        <end position="227"/>
    </location>
</feature>
<evidence type="ECO:0000256" key="2">
    <source>
        <dbReference type="ARBA" id="ARBA00022525"/>
    </source>
</evidence>
<evidence type="ECO:0000256" key="7">
    <source>
        <dbReference type="ARBA" id="ARBA00038102"/>
    </source>
</evidence>
<dbReference type="SMART" id="SM00159">
    <property type="entry name" value="PTX"/>
    <property type="match status" value="1"/>
</dbReference>
<keyword evidence="3 9" id="KW-0479">Metal-binding</keyword>
<dbReference type="Proteomes" id="UP001205998">
    <property type="component" value="Unassembled WGS sequence"/>
</dbReference>
<keyword evidence="12" id="KW-1185">Reference proteome</keyword>
<evidence type="ECO:0000313" key="11">
    <source>
        <dbReference type="EMBL" id="KAI5625943.1"/>
    </source>
</evidence>
<proteinExistence type="inferred from homology"/>
<evidence type="ECO:0000259" key="10">
    <source>
        <dbReference type="PROSITE" id="PS51828"/>
    </source>
</evidence>
<comment type="subunit">
    <text evidence="9">Homopentamer. Pentaxin (or pentraxin) have a discoid arrangement of 5 non-covalently bound subunits.</text>
</comment>
<dbReference type="SUPFAM" id="SSF49899">
    <property type="entry name" value="Concanavalin A-like lectins/glucanases"/>
    <property type="match status" value="1"/>
</dbReference>
<dbReference type="InterPro" id="IPR051005">
    <property type="entry name" value="Pentraxin_domain"/>
</dbReference>
<keyword evidence="5 9" id="KW-0106">Calcium</keyword>
<evidence type="ECO:0000256" key="9">
    <source>
        <dbReference type="RuleBase" id="RU362112"/>
    </source>
</evidence>
<protein>
    <recommendedName>
        <fullName evidence="9">Pentraxin family member</fullName>
    </recommendedName>
</protein>
<keyword evidence="2" id="KW-0964">Secreted</keyword>
<dbReference type="FunFam" id="2.60.120.200:FF:000070">
    <property type="entry name" value="Serum amyloid P-component"/>
    <property type="match status" value="1"/>
</dbReference>
<evidence type="ECO:0000256" key="4">
    <source>
        <dbReference type="ARBA" id="ARBA00022729"/>
    </source>
</evidence>
<dbReference type="InterPro" id="IPR013320">
    <property type="entry name" value="ConA-like_dom_sf"/>
</dbReference>
<dbReference type="InterPro" id="IPR001759">
    <property type="entry name" value="PTX_dom"/>
</dbReference>
<dbReference type="PANTHER" id="PTHR45869">
    <property type="entry name" value="C-REACTIVE PROTEIN-RELATED"/>
    <property type="match status" value="1"/>
</dbReference>
<evidence type="ECO:0000256" key="6">
    <source>
        <dbReference type="ARBA" id="ARBA00023157"/>
    </source>
</evidence>
<dbReference type="Pfam" id="PF00354">
    <property type="entry name" value="Pentaxin"/>
    <property type="match status" value="1"/>
</dbReference>
<sequence length="231" mass="25680">MKMLTVFVSLFLLAAAEKQDLSGKMFTFPLTSNRHYVSLNPELENSNLTAVTVCLRAFSDLPRSQSLFSLELPSTHNAFLIFKPKHGAYKLHVEGQSMEFWGLPDELNAWNSLCATWNGKTGLGQLWVNGKPSVRKGFSRGGFLNGTPKIVLGQQQENYSGGFQGTQSFVGMLTDVHMWDSVLALDQIAKYSYGGQFQPGNVLNWSSLDFSKNGYVITECSKPTVELKHDN</sequence>
<evidence type="ECO:0000313" key="12">
    <source>
        <dbReference type="Proteomes" id="UP001205998"/>
    </source>
</evidence>
<dbReference type="PANTHER" id="PTHR45869:SF7">
    <property type="entry name" value="C-REACTIVE PROTEIN"/>
    <property type="match status" value="1"/>
</dbReference>
<organism evidence="11 12">
    <name type="scientific">Silurus asotus</name>
    <name type="common">Amur catfish</name>
    <name type="synonym">Parasilurus asotus</name>
    <dbReference type="NCBI Taxonomy" id="30991"/>
    <lineage>
        <taxon>Eukaryota</taxon>
        <taxon>Metazoa</taxon>
        <taxon>Chordata</taxon>
        <taxon>Craniata</taxon>
        <taxon>Vertebrata</taxon>
        <taxon>Euteleostomi</taxon>
        <taxon>Actinopterygii</taxon>
        <taxon>Neopterygii</taxon>
        <taxon>Teleostei</taxon>
        <taxon>Ostariophysi</taxon>
        <taxon>Siluriformes</taxon>
        <taxon>Siluridae</taxon>
        <taxon>Silurus</taxon>
    </lineage>
</organism>
<dbReference type="PRINTS" id="PR00895">
    <property type="entry name" value="PENTAXIN"/>
</dbReference>
<name>A0AAD5AZK2_SILAS</name>